<proteinExistence type="predicted"/>
<feature type="region of interest" description="Disordered" evidence="1">
    <location>
        <begin position="35"/>
        <end position="83"/>
    </location>
</feature>
<reference evidence="2 3" key="1">
    <citation type="submission" date="2017-09" db="EMBL/GenBank/DDBJ databases">
        <title>Depth-based differentiation of microbial function through sediment-hosted aquifers and enrichment of novel symbionts in the deep terrestrial subsurface.</title>
        <authorList>
            <person name="Probst A.J."/>
            <person name="Ladd B."/>
            <person name="Jarett J.K."/>
            <person name="Geller-Mcgrath D.E."/>
            <person name="Sieber C.M."/>
            <person name="Emerson J.B."/>
            <person name="Anantharaman K."/>
            <person name="Thomas B.C."/>
            <person name="Malmstrom R."/>
            <person name="Stieglmeier M."/>
            <person name="Klingl A."/>
            <person name="Woyke T."/>
            <person name="Ryan C.M."/>
            <person name="Banfield J.F."/>
        </authorList>
    </citation>
    <scope>NUCLEOTIDE SEQUENCE [LARGE SCALE GENOMIC DNA]</scope>
    <source>
        <strain evidence="2">CG23_combo_of_CG06-09_8_20_14_all_54_14</strain>
    </source>
</reference>
<dbReference type="EMBL" id="PCRZ01000020">
    <property type="protein sequence ID" value="PIP29983.1"/>
    <property type="molecule type" value="Genomic_DNA"/>
</dbReference>
<accession>A0A2G9ZA05</accession>
<organism evidence="2 3">
    <name type="scientific">Candidatus Jorgensenbacteria bacterium CG23_combo_of_CG06-09_8_20_14_all_54_14</name>
    <dbReference type="NCBI Taxonomy" id="1974595"/>
    <lineage>
        <taxon>Bacteria</taxon>
        <taxon>Candidatus Joergenseniibacteriota</taxon>
    </lineage>
</organism>
<dbReference type="AlphaFoldDB" id="A0A2G9ZA05"/>
<evidence type="ECO:0000313" key="3">
    <source>
        <dbReference type="Proteomes" id="UP000228812"/>
    </source>
</evidence>
<name>A0A2G9ZA05_9BACT</name>
<gene>
    <name evidence="2" type="ORF">COX26_01105</name>
</gene>
<evidence type="ECO:0000256" key="1">
    <source>
        <dbReference type="SAM" id="MobiDB-lite"/>
    </source>
</evidence>
<sequence length="96" mass="10053">MENLKKNRIFLIAFVAVMVAGLVAAYAPSIFAPPPLYGEPSEPPASTDLKEVFPSSSATSTPTSTPRTDAVPATQGFSGLSEEGQSLKDLDLLLGE</sequence>
<protein>
    <submittedName>
        <fullName evidence="2">Uncharacterized protein</fullName>
    </submittedName>
</protein>
<dbReference type="Proteomes" id="UP000228812">
    <property type="component" value="Unassembled WGS sequence"/>
</dbReference>
<comment type="caution">
    <text evidence="2">The sequence shown here is derived from an EMBL/GenBank/DDBJ whole genome shotgun (WGS) entry which is preliminary data.</text>
</comment>
<evidence type="ECO:0000313" key="2">
    <source>
        <dbReference type="EMBL" id="PIP29983.1"/>
    </source>
</evidence>
<feature type="compositionally biased region" description="Low complexity" evidence="1">
    <location>
        <begin position="54"/>
        <end position="68"/>
    </location>
</feature>